<sequence length="435" mass="48457">MVCTSVFIIHKSQRIFLGGVSMKRWKLYSSILAALIFLTVNIYLIVKDDSKVSRTVFVKEWTTVKSEDIIETFQTEGVIKPKEVYPVYYGRENKEFMKFLVQEGDAVTAGTPLFEYDTPKLDTLKANLEAEKSQITGEIAAIDEYIGKLESYQATIPETASGEDVSELETELNIEEDASSDIILSTIEQEIYKQELEKSNLEEKIKKYDTQLSNQADSGTATVASEADGVVKQIDQNLGNPIITIASSQSAVEGNLSEKQLKQAKPGMKIKITSTDLKKPVDGTLEQINTIPAEEPSVKKASTYVYQAAMKKESGKLVKGSRVGVSVITREARGVPAVPEKAVKQQKKKPFLYQLTSKGYTSKQYIDRGLAFKGKQEVKNGVALGDIIVLSPDDRLHNHSMFITQLNAEKVKKSAIKRIPKREKVRYLLIGIIEQ</sequence>
<dbReference type="Proteomes" id="UP000267430">
    <property type="component" value="Unassembled WGS sequence"/>
</dbReference>
<protein>
    <submittedName>
        <fullName evidence="4">Efflux RND transporter periplasmic adaptor subunit</fullName>
    </submittedName>
</protein>
<feature type="transmembrane region" description="Helical" evidence="2">
    <location>
        <begin position="27"/>
        <end position="46"/>
    </location>
</feature>
<dbReference type="GO" id="GO:0015562">
    <property type="term" value="F:efflux transmembrane transporter activity"/>
    <property type="evidence" value="ECO:0007669"/>
    <property type="project" value="TreeGrafter"/>
</dbReference>
<name>A0A3S1B277_9BACI</name>
<evidence type="ECO:0000256" key="2">
    <source>
        <dbReference type="SAM" id="Phobius"/>
    </source>
</evidence>
<evidence type="ECO:0000259" key="3">
    <source>
        <dbReference type="Pfam" id="PF25984"/>
    </source>
</evidence>
<dbReference type="Pfam" id="PF25984">
    <property type="entry name" value="BSH_YknX"/>
    <property type="match status" value="1"/>
</dbReference>
<evidence type="ECO:0000256" key="1">
    <source>
        <dbReference type="SAM" id="Coils"/>
    </source>
</evidence>
<dbReference type="PANTHER" id="PTHR30469">
    <property type="entry name" value="MULTIDRUG RESISTANCE PROTEIN MDTA"/>
    <property type="match status" value="1"/>
</dbReference>
<feature type="domain" description="YknX-like barrel-sandwich hybrid" evidence="3">
    <location>
        <begin position="87"/>
        <end position="239"/>
    </location>
</feature>
<organism evidence="4 5">
    <name type="scientific">Peribacillus cavernae</name>
    <dbReference type="NCBI Taxonomy" id="1674310"/>
    <lineage>
        <taxon>Bacteria</taxon>
        <taxon>Bacillati</taxon>
        <taxon>Bacillota</taxon>
        <taxon>Bacilli</taxon>
        <taxon>Bacillales</taxon>
        <taxon>Bacillaceae</taxon>
        <taxon>Peribacillus</taxon>
    </lineage>
</organism>
<proteinExistence type="predicted"/>
<accession>A0A3S1B277</accession>
<dbReference type="PANTHER" id="PTHR30469:SF15">
    <property type="entry name" value="HLYD FAMILY OF SECRETION PROTEINS"/>
    <property type="match status" value="1"/>
</dbReference>
<dbReference type="GO" id="GO:1990281">
    <property type="term" value="C:efflux pump complex"/>
    <property type="evidence" value="ECO:0007669"/>
    <property type="project" value="TreeGrafter"/>
</dbReference>
<evidence type="ECO:0000313" key="4">
    <source>
        <dbReference type="EMBL" id="RUQ26986.1"/>
    </source>
</evidence>
<reference evidence="4 5" key="1">
    <citation type="submission" date="2018-12" db="EMBL/GenBank/DDBJ databases">
        <title>Bacillus chawlae sp. nov., Bacillus glennii sp. nov., and Bacillus saganii sp. nov. Isolated from the Vehicle Assembly Building at Kennedy Space Center where the Viking Spacecraft were Assembled.</title>
        <authorList>
            <person name="Seuylemezian A."/>
            <person name="Vaishampayan P."/>
        </authorList>
    </citation>
    <scope>NUCLEOTIDE SEQUENCE [LARGE SCALE GENOMIC DNA]</scope>
    <source>
        <strain evidence="4 5">L5</strain>
    </source>
</reference>
<dbReference type="InterPro" id="IPR058639">
    <property type="entry name" value="BSH_YknX-like"/>
</dbReference>
<keyword evidence="1" id="KW-0175">Coiled coil</keyword>
<dbReference type="OrthoDB" id="2446145at2"/>
<keyword evidence="2" id="KW-0472">Membrane</keyword>
<evidence type="ECO:0000313" key="5">
    <source>
        <dbReference type="Proteomes" id="UP000267430"/>
    </source>
</evidence>
<dbReference type="Gene3D" id="2.40.420.20">
    <property type="match status" value="1"/>
</dbReference>
<keyword evidence="5" id="KW-1185">Reference proteome</keyword>
<gene>
    <name evidence="4" type="ORF">ELQ35_17795</name>
</gene>
<comment type="caution">
    <text evidence="4">The sequence shown here is derived from an EMBL/GenBank/DDBJ whole genome shotgun (WGS) entry which is preliminary data.</text>
</comment>
<feature type="coiled-coil region" evidence="1">
    <location>
        <begin position="184"/>
        <end position="218"/>
    </location>
</feature>
<dbReference type="EMBL" id="RYZZ01000031">
    <property type="protein sequence ID" value="RUQ26986.1"/>
    <property type="molecule type" value="Genomic_DNA"/>
</dbReference>
<dbReference type="AlphaFoldDB" id="A0A3S1B277"/>
<keyword evidence="2" id="KW-0812">Transmembrane</keyword>
<keyword evidence="2" id="KW-1133">Transmembrane helix</keyword>